<dbReference type="Proteomes" id="UP000243591">
    <property type="component" value="Chromosome"/>
</dbReference>
<dbReference type="InterPro" id="IPR029063">
    <property type="entry name" value="SAM-dependent_MTases_sf"/>
</dbReference>
<dbReference type="Gene3D" id="3.40.50.150">
    <property type="entry name" value="Vaccinia Virus protein VP39"/>
    <property type="match status" value="1"/>
</dbReference>
<dbReference type="RefSeq" id="WP_069126472.1">
    <property type="nucleotide sequence ID" value="NZ_CBCPIX010000002.1"/>
</dbReference>
<proteinExistence type="predicted"/>
<dbReference type="AlphaFoldDB" id="A0A1D2KW20"/>
<reference evidence="1 2" key="1">
    <citation type="submission" date="2017-09" db="EMBL/GenBank/DDBJ databases">
        <title>Complete Genome Sequences of Two Strains of the Meat Spoilage Bacterium Brochothrix thermosphacta Isolated from Ground Chicken.</title>
        <authorList>
            <person name="Paoli G.C."/>
            <person name="Wijey C."/>
            <person name="Chen C.-Y."/>
            <person name="Nguyen L."/>
            <person name="Yan X."/>
            <person name="Irwin P.L."/>
        </authorList>
    </citation>
    <scope>NUCLEOTIDE SEQUENCE [LARGE SCALE GENOMIC DNA]</scope>
    <source>
        <strain evidence="1 2">BI</strain>
    </source>
</reference>
<dbReference type="InterPro" id="IPR010719">
    <property type="entry name" value="MnmM_MeTrfase"/>
</dbReference>
<dbReference type="Pfam" id="PF06962">
    <property type="entry name" value="rRNA_methylase"/>
    <property type="match status" value="1"/>
</dbReference>
<dbReference type="CDD" id="cd02440">
    <property type="entry name" value="AdoMet_MTases"/>
    <property type="match status" value="1"/>
</dbReference>
<dbReference type="EMBL" id="CP023483">
    <property type="protein sequence ID" value="ATF26928.1"/>
    <property type="molecule type" value="Genomic_DNA"/>
</dbReference>
<evidence type="ECO:0000313" key="2">
    <source>
        <dbReference type="Proteomes" id="UP000243591"/>
    </source>
</evidence>
<keyword evidence="2" id="KW-1185">Reference proteome</keyword>
<dbReference type="OrthoDB" id="9792989at2"/>
<dbReference type="KEGG" id="bths:CNY62_11485"/>
<keyword evidence="1" id="KW-0808">Transferase</keyword>
<name>A0A1D2KW20_BROTH</name>
<gene>
    <name evidence="1" type="ORF">CNY62_11485</name>
</gene>
<dbReference type="PANTHER" id="PTHR35276">
    <property type="entry name" value="S-ADENOSYL-L-METHIONINE-DEPENDENT METHYLTRANSFERASES SUPERFAMILY PROTEIN"/>
    <property type="match status" value="1"/>
</dbReference>
<dbReference type="PANTHER" id="PTHR35276:SF1">
    <property type="entry name" value="TRNA (MNM(5)S(2)U34)-METHYLTRANSFERASE, CHLOROPLASTIC"/>
    <property type="match status" value="1"/>
</dbReference>
<sequence length="191" mass="20904">MILKNALNFSHALLQQKVQPGNAVIDATIGNGHDTLFLANLVGRKGHIIGCDIQADAVNHTKQRLIDANITLASLTLTDKGHHHITDLVPSALHHKLTAAIFNLGYLPGGDKEITTTSKTTLAAIEQLLKIMPTGGLIVLTVYDGHNEGKVERRDLYAFTNQLPQDKYAVLNYQFTNQKNNPPMVIAIEIK</sequence>
<organism evidence="1 2">
    <name type="scientific">Brochothrix thermosphacta</name>
    <name type="common">Microbacterium thermosphactum</name>
    <dbReference type="NCBI Taxonomy" id="2756"/>
    <lineage>
        <taxon>Bacteria</taxon>
        <taxon>Bacillati</taxon>
        <taxon>Bacillota</taxon>
        <taxon>Bacilli</taxon>
        <taxon>Bacillales</taxon>
        <taxon>Listeriaceae</taxon>
        <taxon>Brochothrix</taxon>
    </lineage>
</organism>
<accession>A0A1D2KW20</accession>
<dbReference type="STRING" id="2756.BFR44_04590"/>
<keyword evidence="1" id="KW-0489">Methyltransferase</keyword>
<protein>
    <submittedName>
        <fullName evidence="1">rRNA methyltransferase</fullName>
    </submittedName>
</protein>
<dbReference type="GO" id="GO:0008168">
    <property type="term" value="F:methyltransferase activity"/>
    <property type="evidence" value="ECO:0007669"/>
    <property type="project" value="UniProtKB-KW"/>
</dbReference>
<dbReference type="GO" id="GO:0032259">
    <property type="term" value="P:methylation"/>
    <property type="evidence" value="ECO:0007669"/>
    <property type="project" value="UniProtKB-KW"/>
</dbReference>
<evidence type="ECO:0000313" key="1">
    <source>
        <dbReference type="EMBL" id="ATF26928.1"/>
    </source>
</evidence>
<dbReference type="SUPFAM" id="SSF53335">
    <property type="entry name" value="S-adenosyl-L-methionine-dependent methyltransferases"/>
    <property type="match status" value="1"/>
</dbReference>